<dbReference type="InterPro" id="IPR009081">
    <property type="entry name" value="PP-bd_ACP"/>
</dbReference>
<dbReference type="Gene3D" id="1.10.1200.10">
    <property type="entry name" value="ACP-like"/>
    <property type="match status" value="1"/>
</dbReference>
<dbReference type="PROSITE" id="PS50075">
    <property type="entry name" value="CARRIER"/>
    <property type="match status" value="1"/>
</dbReference>
<dbReference type="SUPFAM" id="SSF47336">
    <property type="entry name" value="ACP-like"/>
    <property type="match status" value="1"/>
</dbReference>
<dbReference type="InterPro" id="IPR013968">
    <property type="entry name" value="PKS_KR"/>
</dbReference>
<dbReference type="InterPro" id="IPR036736">
    <property type="entry name" value="ACP-like_sf"/>
</dbReference>
<keyword evidence="7" id="KW-1185">Reference proteome</keyword>
<comment type="caution">
    <text evidence="6">The sequence shown here is derived from an EMBL/GenBank/DDBJ whole genome shotgun (WGS) entry which is preliminary data.</text>
</comment>
<dbReference type="Gene3D" id="3.40.47.10">
    <property type="match status" value="1"/>
</dbReference>
<accession>A0A926EJJ4</accession>
<dbReference type="PROSITE" id="PS52004">
    <property type="entry name" value="KS3_2"/>
    <property type="match status" value="1"/>
</dbReference>
<name>A0A926EJJ4_9FIRM</name>
<dbReference type="PROSITE" id="PS00606">
    <property type="entry name" value="KS3_1"/>
    <property type="match status" value="1"/>
</dbReference>
<dbReference type="InterPro" id="IPR057326">
    <property type="entry name" value="KR_dom"/>
</dbReference>
<dbReference type="GO" id="GO:0004315">
    <property type="term" value="F:3-oxoacyl-[acyl-carrier-protein] synthase activity"/>
    <property type="evidence" value="ECO:0007669"/>
    <property type="project" value="InterPro"/>
</dbReference>
<dbReference type="InterPro" id="IPR020841">
    <property type="entry name" value="PKS_Beta-ketoAc_synthase_dom"/>
</dbReference>
<evidence type="ECO:0000259" key="5">
    <source>
        <dbReference type="PROSITE" id="PS52004"/>
    </source>
</evidence>
<evidence type="ECO:0000313" key="7">
    <source>
        <dbReference type="Proteomes" id="UP000655830"/>
    </source>
</evidence>
<dbReference type="PANTHER" id="PTHR43775">
    <property type="entry name" value="FATTY ACID SYNTHASE"/>
    <property type="match status" value="1"/>
</dbReference>
<feature type="domain" description="Carrier" evidence="4">
    <location>
        <begin position="1076"/>
        <end position="1151"/>
    </location>
</feature>
<sequence length="1440" mass="164960">MKLSNMKSSERAEKKNKEEKVAIIGLDCNIGNANSPYEFWNRIQSGTDMVGTIPLRRKKIADDILNLYQHSSFQSEYEEMCYLEDIDKFDCDFFHITPREASLIDPSQKLLLQSVFRCLEDSNRKAEEFNGSSTGVFIGYDDGDLIRYKDIIYRAKPELYNMSIAGNHSAILAGRISDYFNLTGPAYNVNTACSSSLSALHQACKSILNEECTQAIVATVNLTLVPVKAENHQLGIESKQNRTRAFDYLSDGTAKGEGVITMLLKPYSKAVKEHDPIYAVVNKTAIGHDGKSSSLTSPNMLAQKRLIERAWKEAGLDINKLAYLEAHGTGTKIGDSIEIEALNQVMSDMTQRKDYCGIGSVKSNIGHLNSAAGLAGVLKVVLSLYYKEIVPTIHYTFPNWNLNFIQSPLYVVKKGHKLSTDEHLMAVNSFGLSGTNGHAIFSNDSVGKTEQISCEYYLLTISALNEESLKALIKEYIIFLNNQSDQDLFDICYTANTTREHYEYRKAFVFKNIENLRFQLLQVYAKPFDRKTKEKESCFGLPLKGILVEPKEADKNNLVRLATYYEEQGNVNWDDCYAPYSFSTVHIPVYSFKKRSCWWDYDKKDKEIKEPFCYIPRWELEVEPEEGNLGAFGDCLIVKSRDKLSERLATYLQTSIQTTSQNSSNVTVINYNQIDEIEWNNMRNSGITIFYLASLYEKLDYDKDYDQAVESGILAFHKIYLCLRSAEVKINQIICIGNYGAMVNENDTDINAFNSAFYEYLKSVSAEHKGKMTVKCIDVSDDLKEENITDLLSIKSGYEKVAVRGNKLYRETYVLDSGSEYENPFAEGDTYLVLGGFSENALHLCNRISQIVNVHFYFASRNPEHHLKDEAVKNMLALIRQNGSTYEIKSCDITVADEVKNLVKCVVVHDKKKIQGVIHCAGIESHGLLKAKTTEGMQKVIEPKIKGLLYLDRFTRQEEVKFYFCFSSLASVTGTAGQGDYAYANRFMDAYSMQMAQKGKRVISLDWPAFRDAGMGRRNPISTRDMLVEPLSFKKMSDWFVHALKKYNGHIIMTEKELFAEAQIAATVEKKTLVIEDLKDIKRGVIETWKEVLGYEEVDEEKDFIMQGGNSISAINLVASLEAKFPVHLPEDFYDSVPNIEEICRLIERQMNLKKQCVEVQGIKPFNQFMFNNCFYSALFSVLQKYEISIPDFILNFEPRCLQKRKSFQIEFVNKESLEVLLEKFNLELKEYDEKQNLIDCLKKAITSGNPVILGVDCYYISIREDMFKKIHYAHSVTVFGFDESTEEVIVMEQMNFESFSYQKRRISFEDISNAYFGYKENFPDKELDYVELYPSEERKGNSQNAKLVLWDYKQILNEIAGIFSLPTKGQKDEAIEVKILNETINFLEITRYLILELQEEKEKQDEIEMLLRSFQKLRIRFVRKKSNWKQVCADVLELI</sequence>
<evidence type="ECO:0000256" key="3">
    <source>
        <dbReference type="ARBA" id="ARBA00022679"/>
    </source>
</evidence>
<dbReference type="InterPro" id="IPR016039">
    <property type="entry name" value="Thiolase-like"/>
</dbReference>
<dbReference type="Gene3D" id="3.40.50.720">
    <property type="entry name" value="NAD(P)-binding Rossmann-like Domain"/>
    <property type="match status" value="1"/>
</dbReference>
<dbReference type="SUPFAM" id="SSF51735">
    <property type="entry name" value="NAD(P)-binding Rossmann-fold domains"/>
    <property type="match status" value="1"/>
</dbReference>
<keyword evidence="2" id="KW-0597">Phosphoprotein</keyword>
<dbReference type="EMBL" id="JACRSY010000027">
    <property type="protein sequence ID" value="MBC8580754.1"/>
    <property type="molecule type" value="Genomic_DNA"/>
</dbReference>
<evidence type="ECO:0000256" key="1">
    <source>
        <dbReference type="ARBA" id="ARBA00022450"/>
    </source>
</evidence>
<dbReference type="InterPro" id="IPR050091">
    <property type="entry name" value="PKS_NRPS_Biosynth_Enz"/>
</dbReference>
<proteinExistence type="predicted"/>
<dbReference type="RefSeq" id="WP_249333466.1">
    <property type="nucleotide sequence ID" value="NZ_JACRSY010000027.1"/>
</dbReference>
<dbReference type="PANTHER" id="PTHR43775:SF37">
    <property type="entry name" value="SI:DKEY-61P9.11"/>
    <property type="match status" value="1"/>
</dbReference>
<dbReference type="Proteomes" id="UP000655830">
    <property type="component" value="Unassembled WGS sequence"/>
</dbReference>
<dbReference type="InterPro" id="IPR014030">
    <property type="entry name" value="Ketoacyl_synth_N"/>
</dbReference>
<keyword evidence="1" id="KW-0596">Phosphopantetheine</keyword>
<dbReference type="InterPro" id="IPR018201">
    <property type="entry name" value="Ketoacyl_synth_AS"/>
</dbReference>
<gene>
    <name evidence="6" type="ORF">H8718_14630</name>
</gene>
<evidence type="ECO:0000313" key="6">
    <source>
        <dbReference type="EMBL" id="MBC8580754.1"/>
    </source>
</evidence>
<dbReference type="Pfam" id="PF08659">
    <property type="entry name" value="KR"/>
    <property type="match status" value="1"/>
</dbReference>
<dbReference type="Pfam" id="PF00550">
    <property type="entry name" value="PP-binding"/>
    <property type="match status" value="1"/>
</dbReference>
<evidence type="ECO:0000256" key="2">
    <source>
        <dbReference type="ARBA" id="ARBA00022553"/>
    </source>
</evidence>
<evidence type="ECO:0000259" key="4">
    <source>
        <dbReference type="PROSITE" id="PS50075"/>
    </source>
</evidence>
<dbReference type="SUPFAM" id="SSF53901">
    <property type="entry name" value="Thiolase-like"/>
    <property type="match status" value="1"/>
</dbReference>
<dbReference type="InterPro" id="IPR036291">
    <property type="entry name" value="NAD(P)-bd_dom_sf"/>
</dbReference>
<organism evidence="6 7">
    <name type="scientific">Zhenhengia yiwuensis</name>
    <dbReference type="NCBI Taxonomy" id="2763666"/>
    <lineage>
        <taxon>Bacteria</taxon>
        <taxon>Bacillati</taxon>
        <taxon>Bacillota</taxon>
        <taxon>Clostridia</taxon>
        <taxon>Lachnospirales</taxon>
        <taxon>Lachnospiraceae</taxon>
        <taxon>Zhenhengia</taxon>
    </lineage>
</organism>
<dbReference type="Pfam" id="PF00109">
    <property type="entry name" value="ketoacyl-synt"/>
    <property type="match status" value="1"/>
</dbReference>
<reference evidence="6" key="1">
    <citation type="submission" date="2020-08" db="EMBL/GenBank/DDBJ databases">
        <title>Genome public.</title>
        <authorList>
            <person name="Liu C."/>
            <person name="Sun Q."/>
        </authorList>
    </citation>
    <scope>NUCLEOTIDE SEQUENCE</scope>
    <source>
        <strain evidence="6">NSJ-12</strain>
    </source>
</reference>
<dbReference type="Gene3D" id="1.10.1240.100">
    <property type="match status" value="1"/>
</dbReference>
<feature type="domain" description="Ketosynthase family 3 (KS3)" evidence="5">
    <location>
        <begin position="18"/>
        <end position="443"/>
    </location>
</feature>
<keyword evidence="3" id="KW-0808">Transferase</keyword>
<dbReference type="Pfam" id="PF02801">
    <property type="entry name" value="Ketoacyl-synt_C"/>
    <property type="match status" value="1"/>
</dbReference>
<protein>
    <submittedName>
        <fullName evidence="6">KR domain-containing protein</fullName>
    </submittedName>
</protein>
<dbReference type="GO" id="GO:0004312">
    <property type="term" value="F:fatty acid synthase activity"/>
    <property type="evidence" value="ECO:0007669"/>
    <property type="project" value="TreeGrafter"/>
</dbReference>
<dbReference type="InterPro" id="IPR014031">
    <property type="entry name" value="Ketoacyl_synth_C"/>
</dbReference>
<dbReference type="Pfam" id="PF22621">
    <property type="entry name" value="CurL-like_PKS_C"/>
    <property type="match status" value="1"/>
</dbReference>
<dbReference type="CDD" id="cd00833">
    <property type="entry name" value="PKS"/>
    <property type="match status" value="1"/>
</dbReference>
<dbReference type="SMART" id="SM00822">
    <property type="entry name" value="PKS_KR"/>
    <property type="match status" value="1"/>
</dbReference>
<dbReference type="SMART" id="SM00825">
    <property type="entry name" value="PKS_KS"/>
    <property type="match status" value="1"/>
</dbReference>
<dbReference type="GO" id="GO:0006633">
    <property type="term" value="P:fatty acid biosynthetic process"/>
    <property type="evidence" value="ECO:0007669"/>
    <property type="project" value="InterPro"/>
</dbReference>